<evidence type="ECO:0000313" key="2">
    <source>
        <dbReference type="EMBL" id="GEA86690.1"/>
    </source>
</evidence>
<comment type="caution">
    <text evidence="2">The sequence shown here is derived from an EMBL/GenBank/DDBJ whole genome shotgun (WGS) entry which is preliminary data.</text>
</comment>
<dbReference type="Proteomes" id="UP000317046">
    <property type="component" value="Unassembled WGS sequence"/>
</dbReference>
<feature type="compositionally biased region" description="Low complexity" evidence="1">
    <location>
        <begin position="16"/>
        <end position="28"/>
    </location>
</feature>
<name>A0A4Y3KUR0_9CELL</name>
<protein>
    <submittedName>
        <fullName evidence="2">Uncharacterized protein</fullName>
    </submittedName>
</protein>
<proteinExistence type="predicted"/>
<dbReference type="AlphaFoldDB" id="A0A4Y3KUR0"/>
<accession>A0A4Y3KUR0</accession>
<dbReference type="EMBL" id="BJLR01000008">
    <property type="protein sequence ID" value="GEA86690.1"/>
    <property type="molecule type" value="Genomic_DNA"/>
</dbReference>
<reference evidence="2" key="1">
    <citation type="submission" date="2019-06" db="EMBL/GenBank/DDBJ databases">
        <title>Whole genome shotgun sequence of Cellulomonas cellasea NBRC 3753.</title>
        <authorList>
            <person name="Hosoyama A."/>
            <person name="Uohara A."/>
            <person name="Ohji S."/>
            <person name="Ichikawa N."/>
        </authorList>
    </citation>
    <scope>NUCLEOTIDE SEQUENCE [LARGE SCALE GENOMIC DNA]</scope>
    <source>
        <strain evidence="2">NBRC 3753</strain>
    </source>
</reference>
<evidence type="ECO:0000313" key="3">
    <source>
        <dbReference type="Proteomes" id="UP000317046"/>
    </source>
</evidence>
<feature type="compositionally biased region" description="Low complexity" evidence="1">
    <location>
        <begin position="37"/>
        <end position="54"/>
    </location>
</feature>
<sequence length="54" mass="5169">MTDQMENAGESGARGVAVADSAPPAASAMGCPPNAPEPTAAPAMATAAPTRTVT</sequence>
<organism evidence="2 3">
    <name type="scientific">Cellulomonas cellasea</name>
    <dbReference type="NCBI Taxonomy" id="43670"/>
    <lineage>
        <taxon>Bacteria</taxon>
        <taxon>Bacillati</taxon>
        <taxon>Actinomycetota</taxon>
        <taxon>Actinomycetes</taxon>
        <taxon>Micrococcales</taxon>
        <taxon>Cellulomonadaceae</taxon>
        <taxon>Cellulomonas</taxon>
    </lineage>
</organism>
<feature type="region of interest" description="Disordered" evidence="1">
    <location>
        <begin position="1"/>
        <end position="54"/>
    </location>
</feature>
<evidence type="ECO:0000256" key="1">
    <source>
        <dbReference type="SAM" id="MobiDB-lite"/>
    </source>
</evidence>
<keyword evidence="3" id="KW-1185">Reference proteome</keyword>
<gene>
    <name evidence="2" type="ORF">CCE01nite_06390</name>
</gene>